<keyword evidence="2" id="KW-0413">Isomerase</keyword>
<reference evidence="4 5" key="1">
    <citation type="journal article" date="2017" name="Curr. Biol.">
        <title>Genome architecture and evolution of a unichromosomal asexual nematode.</title>
        <authorList>
            <person name="Fradin H."/>
            <person name="Zegar C."/>
            <person name="Gutwein M."/>
            <person name="Lucas J."/>
            <person name="Kovtun M."/>
            <person name="Corcoran D."/>
            <person name="Baugh L.R."/>
            <person name="Kiontke K."/>
            <person name="Gunsalus K."/>
            <person name="Fitch D.H."/>
            <person name="Piano F."/>
        </authorList>
    </citation>
    <scope>NUCLEOTIDE SEQUENCE [LARGE SCALE GENOMIC DNA]</scope>
    <source>
        <strain evidence="4">PF1309</strain>
    </source>
</reference>
<evidence type="ECO:0000256" key="2">
    <source>
        <dbReference type="ARBA" id="ARBA00023235"/>
    </source>
</evidence>
<feature type="active site" evidence="3">
    <location>
        <position position="50"/>
    </location>
</feature>
<gene>
    <name evidence="4" type="ORF">WR25_24323</name>
</gene>
<comment type="similarity">
    <text evidence="1">Belongs to the PhzF family.</text>
</comment>
<dbReference type="Proteomes" id="UP000218231">
    <property type="component" value="Unassembled WGS sequence"/>
</dbReference>
<dbReference type="EMBL" id="LIAE01006291">
    <property type="protein sequence ID" value="PAV91776.1"/>
    <property type="molecule type" value="Genomic_DNA"/>
</dbReference>
<dbReference type="STRING" id="2018661.A0A2A2LZX4"/>
<sequence>MTSSRNFPCYLVDAFTDVAFAGNQAAVCLIPTELADEKYQKIAAEFNLSETAYPVPLNGDFKTASRFTLRWFTPKVEVPFCGHATLATSHVLFYEIDNENSAITFSTKNGDLVIQRSLGDKVEMDFPQYEVTSVEMGGLWDPKGAEIFPRFDAPPFLRDLIRELVPDAINVEDVAYAAKAKKLIVVIDKKTTKFELAQLNGDIKGLLRIHPEGDFVRGIIICLAPEDAYVQGFMDSEQRTYDYACRYFAPWVGIDEDAATGSAQCAMAPYFSKTLGKELLYSFQNYPGRGAQFSIIMSDDGRLKMIGKAMTIVRGSIFLDEDVKFF</sequence>
<organism evidence="4 5">
    <name type="scientific">Diploscapter pachys</name>
    <dbReference type="NCBI Taxonomy" id="2018661"/>
    <lineage>
        <taxon>Eukaryota</taxon>
        <taxon>Metazoa</taxon>
        <taxon>Ecdysozoa</taxon>
        <taxon>Nematoda</taxon>
        <taxon>Chromadorea</taxon>
        <taxon>Rhabditida</taxon>
        <taxon>Rhabditina</taxon>
        <taxon>Rhabditomorpha</taxon>
        <taxon>Rhabditoidea</taxon>
        <taxon>Rhabditidae</taxon>
        <taxon>Diploscapter</taxon>
    </lineage>
</organism>
<proteinExistence type="inferred from homology"/>
<dbReference type="Gene3D" id="3.10.310.10">
    <property type="entry name" value="Diaminopimelate Epimerase, Chain A, domain 1"/>
    <property type="match status" value="2"/>
</dbReference>
<dbReference type="GO" id="GO:0005737">
    <property type="term" value="C:cytoplasm"/>
    <property type="evidence" value="ECO:0007669"/>
    <property type="project" value="TreeGrafter"/>
</dbReference>
<dbReference type="PANTHER" id="PTHR13774">
    <property type="entry name" value="PHENAZINE BIOSYNTHESIS PROTEIN"/>
    <property type="match status" value="1"/>
</dbReference>
<dbReference type="GO" id="GO:0016853">
    <property type="term" value="F:isomerase activity"/>
    <property type="evidence" value="ECO:0007669"/>
    <property type="project" value="UniProtKB-KW"/>
</dbReference>
<evidence type="ECO:0000256" key="1">
    <source>
        <dbReference type="ARBA" id="ARBA00008270"/>
    </source>
</evidence>
<evidence type="ECO:0000313" key="4">
    <source>
        <dbReference type="EMBL" id="PAV91776.1"/>
    </source>
</evidence>
<comment type="caution">
    <text evidence="4">The sequence shown here is derived from an EMBL/GenBank/DDBJ whole genome shotgun (WGS) entry which is preliminary data.</text>
</comment>
<keyword evidence="5" id="KW-1185">Reference proteome</keyword>
<dbReference type="InterPro" id="IPR003719">
    <property type="entry name" value="Phenazine_PhzF-like"/>
</dbReference>
<dbReference type="PIRSF" id="PIRSF016184">
    <property type="entry name" value="PhzC_PhzF"/>
    <property type="match status" value="1"/>
</dbReference>
<dbReference type="Pfam" id="PF02567">
    <property type="entry name" value="PhzC-PhzF"/>
    <property type="match status" value="1"/>
</dbReference>
<evidence type="ECO:0000313" key="5">
    <source>
        <dbReference type="Proteomes" id="UP000218231"/>
    </source>
</evidence>
<evidence type="ECO:0000256" key="3">
    <source>
        <dbReference type="PIRSR" id="PIRSR016184-1"/>
    </source>
</evidence>
<dbReference type="OrthoDB" id="75169at2759"/>
<dbReference type="SUPFAM" id="SSF54506">
    <property type="entry name" value="Diaminopimelate epimerase-like"/>
    <property type="match status" value="1"/>
</dbReference>
<dbReference type="AlphaFoldDB" id="A0A2A2LZX4"/>
<dbReference type="NCBIfam" id="TIGR00654">
    <property type="entry name" value="PhzF_family"/>
    <property type="match status" value="1"/>
</dbReference>
<name>A0A2A2LZX4_9BILA</name>
<accession>A0A2A2LZX4</accession>
<protein>
    <submittedName>
        <fullName evidence="4">Uncharacterized protein</fullName>
    </submittedName>
</protein>
<dbReference type="PANTHER" id="PTHR13774:SF17">
    <property type="entry name" value="PHENAZINE BIOSYNTHESIS-LIKE DOMAIN-CONTAINING PROTEIN"/>
    <property type="match status" value="1"/>
</dbReference>